<name>A0A1I7XGI6_HETBA</name>
<keyword evidence="1" id="KW-1185">Reference proteome</keyword>
<reference evidence="2" key="1">
    <citation type="submission" date="2016-11" db="UniProtKB">
        <authorList>
            <consortium name="WormBaseParasite"/>
        </authorList>
    </citation>
    <scope>IDENTIFICATION</scope>
</reference>
<accession>A0A1I7XGI6</accession>
<evidence type="ECO:0000313" key="2">
    <source>
        <dbReference type="WBParaSite" id="Hba_16438"/>
    </source>
</evidence>
<protein>
    <submittedName>
        <fullName evidence="2">Transcriptional regulator</fullName>
    </submittedName>
</protein>
<organism evidence="1 2">
    <name type="scientific">Heterorhabditis bacteriophora</name>
    <name type="common">Entomopathogenic nematode worm</name>
    <dbReference type="NCBI Taxonomy" id="37862"/>
    <lineage>
        <taxon>Eukaryota</taxon>
        <taxon>Metazoa</taxon>
        <taxon>Ecdysozoa</taxon>
        <taxon>Nematoda</taxon>
        <taxon>Chromadorea</taxon>
        <taxon>Rhabditida</taxon>
        <taxon>Rhabditina</taxon>
        <taxon>Rhabditomorpha</taxon>
        <taxon>Strongyloidea</taxon>
        <taxon>Heterorhabditidae</taxon>
        <taxon>Heterorhabditis</taxon>
    </lineage>
</organism>
<sequence>MDLSSRSLELDPMENLSTILVLRIYAENRHLETVNDLQSATKMSGMK</sequence>
<proteinExistence type="predicted"/>
<evidence type="ECO:0000313" key="1">
    <source>
        <dbReference type="Proteomes" id="UP000095283"/>
    </source>
</evidence>
<dbReference type="WBParaSite" id="Hba_16438">
    <property type="protein sequence ID" value="Hba_16438"/>
    <property type="gene ID" value="Hba_16438"/>
</dbReference>
<dbReference type="AlphaFoldDB" id="A0A1I7XGI6"/>
<dbReference type="Proteomes" id="UP000095283">
    <property type="component" value="Unplaced"/>
</dbReference>